<dbReference type="RefSeq" id="WP_307405793.1">
    <property type="nucleotide sequence ID" value="NZ_JAUSUR010000001.1"/>
</dbReference>
<accession>A0ABU0DZS8</accession>
<name>A0ABU0DZS8_9FIRM</name>
<dbReference type="Gene3D" id="2.30.30.110">
    <property type="match status" value="1"/>
</dbReference>
<evidence type="ECO:0008006" key="3">
    <source>
        <dbReference type="Google" id="ProtNLM"/>
    </source>
</evidence>
<evidence type="ECO:0000313" key="1">
    <source>
        <dbReference type="EMBL" id="MDQ0360133.1"/>
    </source>
</evidence>
<protein>
    <recommendedName>
        <fullName evidence="3">Pesticidal crystal protein Cry22Aa Ig-like domain-containing protein</fullName>
    </recommendedName>
</protein>
<keyword evidence="2" id="KW-1185">Reference proteome</keyword>
<dbReference type="EMBL" id="JAUSUR010000001">
    <property type="protein sequence ID" value="MDQ0360133.1"/>
    <property type="molecule type" value="Genomic_DNA"/>
</dbReference>
<reference evidence="1 2" key="1">
    <citation type="submission" date="2023-07" db="EMBL/GenBank/DDBJ databases">
        <title>Genomic Encyclopedia of Type Strains, Phase IV (KMG-IV): sequencing the most valuable type-strain genomes for metagenomic binning, comparative biology and taxonomic classification.</title>
        <authorList>
            <person name="Goeker M."/>
        </authorList>
    </citation>
    <scope>NUCLEOTIDE SEQUENCE [LARGE SCALE GENOMIC DNA]</scope>
    <source>
        <strain evidence="1 2">DSM 16784</strain>
    </source>
</reference>
<proteinExistence type="predicted"/>
<sequence>MDKKSIKNGGIYLVNYSGNITPEFGMKHFSVLIKTTDSEIFLSFPITSKIERMSDKSAILCPHNNDYVILLKHVRPVSFKRVIAPQTINGINIILNERQLIELFTGYDTYCLNIKNKSIVSVRNYHNHKHQSKNKMKLICYHSININCGDSLSPIDCVKEYTNGKLSILNNISTKMSGEYIINVQLKDKYGHKIIRKVNVIVNDN</sequence>
<evidence type="ECO:0000313" key="2">
    <source>
        <dbReference type="Proteomes" id="UP001230220"/>
    </source>
</evidence>
<dbReference type="InterPro" id="IPR011067">
    <property type="entry name" value="Plasmid_toxin/cell-grow_inhib"/>
</dbReference>
<comment type="caution">
    <text evidence="1">The sequence shown here is derived from an EMBL/GenBank/DDBJ whole genome shotgun (WGS) entry which is preliminary data.</text>
</comment>
<gene>
    <name evidence="1" type="ORF">J2S15_000864</name>
</gene>
<dbReference type="Proteomes" id="UP001230220">
    <property type="component" value="Unassembled WGS sequence"/>
</dbReference>
<organism evidence="1 2">
    <name type="scientific">Breznakia pachnodae</name>
    <dbReference type="NCBI Taxonomy" id="265178"/>
    <lineage>
        <taxon>Bacteria</taxon>
        <taxon>Bacillati</taxon>
        <taxon>Bacillota</taxon>
        <taxon>Erysipelotrichia</taxon>
        <taxon>Erysipelotrichales</taxon>
        <taxon>Erysipelotrichaceae</taxon>
        <taxon>Breznakia</taxon>
    </lineage>
</organism>